<dbReference type="GO" id="GO:0003824">
    <property type="term" value="F:catalytic activity"/>
    <property type="evidence" value="ECO:0007669"/>
    <property type="project" value="UniProtKB-ARBA"/>
</dbReference>
<name>A0A0A0B6L7_9CELL</name>
<dbReference type="OrthoDB" id="63519at2"/>
<dbReference type="SUPFAM" id="SSF53474">
    <property type="entry name" value="alpha/beta-Hydrolases"/>
    <property type="match status" value="1"/>
</dbReference>
<proteinExistence type="predicted"/>
<dbReference type="Gene3D" id="3.40.50.1820">
    <property type="entry name" value="alpha/beta hydrolase"/>
    <property type="match status" value="1"/>
</dbReference>
<sequence>MDTAPHPVDPARAAGSADPAAAPDRVEGTARSADGTVIAWDRTGAGPPVVLVEPALHDRSFSAFDGLAPLLAPHLTVVRYDRRGRGASTGTGPHAEPGAVEREVEDLAAVLDAVGGPALLHGFSSGALLALHAAAHGLDVAALVLVEPPLGDDDPDERARSREFTAELAALVAAGRDADAVDRFHEGIGVPPEALAQTPPDVRATFERLAPTLVHDCRLGDETTLDTLRAVRVPALVVDSAGSSPDLTGWAARAAAALPRGTHRSLPGTWHGVADDALAAAVLDVAREHLLPGHGAASGPGSRG</sequence>
<comment type="caution">
    <text evidence="3">The sequence shown here is derived from an EMBL/GenBank/DDBJ whole genome shotgun (WGS) entry which is preliminary data.</text>
</comment>
<protein>
    <recommendedName>
        <fullName evidence="2">AB hydrolase-1 domain-containing protein</fullName>
    </recommendedName>
</protein>
<dbReference type="RefSeq" id="WP_084142920.1">
    <property type="nucleotide sequence ID" value="NZ_AXNT01000150.1"/>
</dbReference>
<dbReference type="InterPro" id="IPR029058">
    <property type="entry name" value="AB_hydrolase_fold"/>
</dbReference>
<dbReference type="Proteomes" id="UP000029833">
    <property type="component" value="Unassembled WGS sequence"/>
</dbReference>
<evidence type="ECO:0000313" key="4">
    <source>
        <dbReference type="Proteomes" id="UP000029833"/>
    </source>
</evidence>
<reference evidence="3 4" key="1">
    <citation type="submission" date="2013-10" db="EMBL/GenBank/DDBJ databases">
        <authorList>
            <person name="Wang G."/>
            <person name="Zhuang W."/>
        </authorList>
    </citation>
    <scope>NUCLEOTIDE SEQUENCE [LARGE SCALE GENOMIC DNA]</scope>
    <source>
        <strain evidence="3 4">DSM 20118</strain>
    </source>
</reference>
<feature type="compositionally biased region" description="Low complexity" evidence="1">
    <location>
        <begin position="10"/>
        <end position="23"/>
    </location>
</feature>
<organism evidence="3 4">
    <name type="scientific">Cellulomonas cellasea DSM 20118</name>
    <dbReference type="NCBI Taxonomy" id="1408250"/>
    <lineage>
        <taxon>Bacteria</taxon>
        <taxon>Bacillati</taxon>
        <taxon>Actinomycetota</taxon>
        <taxon>Actinomycetes</taxon>
        <taxon>Micrococcales</taxon>
        <taxon>Cellulomonadaceae</taxon>
        <taxon>Cellulomonas</taxon>
    </lineage>
</organism>
<evidence type="ECO:0000256" key="1">
    <source>
        <dbReference type="SAM" id="MobiDB-lite"/>
    </source>
</evidence>
<evidence type="ECO:0000259" key="2">
    <source>
        <dbReference type="Pfam" id="PF12697"/>
    </source>
</evidence>
<keyword evidence="4" id="KW-1185">Reference proteome</keyword>
<feature type="region of interest" description="Disordered" evidence="1">
    <location>
        <begin position="1"/>
        <end position="33"/>
    </location>
</feature>
<gene>
    <name evidence="3" type="ORF">Q760_05250</name>
</gene>
<dbReference type="STRING" id="1408250.Q760_05250"/>
<accession>A0A0A0B6L7</accession>
<dbReference type="EMBL" id="AXNT01000150">
    <property type="protein sequence ID" value="KGM00916.1"/>
    <property type="molecule type" value="Genomic_DNA"/>
</dbReference>
<dbReference type="AlphaFoldDB" id="A0A0A0B6L7"/>
<feature type="domain" description="AB hydrolase-1" evidence="2">
    <location>
        <begin position="56"/>
        <end position="277"/>
    </location>
</feature>
<dbReference type="InterPro" id="IPR000073">
    <property type="entry name" value="AB_hydrolase_1"/>
</dbReference>
<evidence type="ECO:0000313" key="3">
    <source>
        <dbReference type="EMBL" id="KGM00916.1"/>
    </source>
</evidence>
<dbReference type="Pfam" id="PF12697">
    <property type="entry name" value="Abhydrolase_6"/>
    <property type="match status" value="1"/>
</dbReference>